<dbReference type="RefSeq" id="XP_035700309.1">
    <property type="nucleotide sequence ID" value="XM_035844416.1"/>
</dbReference>
<evidence type="ECO:0000256" key="1">
    <source>
        <dbReference type="ARBA" id="ARBA00009526"/>
    </source>
</evidence>
<name>A0A9J7MGA8_BRAFL</name>
<dbReference type="PANTHER" id="PTHR11258">
    <property type="entry name" value="2-5 OLIGOADENYLATE SYNTHETASE"/>
    <property type="match status" value="1"/>
</dbReference>
<keyword evidence="2" id="KW-0862">Zinc</keyword>
<sequence>MATSPRGGIKLYYCPRCGKGFASKTATLQHLRGKHEGCVQCDRCGKEVKRTLMKQHLKEAHITEDIKSSDEKSRPNRGEAPAYFVASQTSVTCRMCAQSFGSVHSREQHEREVHLFNTSLRGALALRMTNDNFLDNVRPAGLSEYVRSSLQLPFDGDMGCQQELDKLFHFLKHKLPFPVHRIVKGGSYIKGTDLASRCDVDFVLFVKGSSLHDQITSLKEHQKDSRNVLQNIQISLKKSDMANQILMENSTPFAIRFQFKCYKSRHMHLVDVMPSFDTLGPSPSKETRRILYRQIEGTKDPPDRQHFSVSLMQLQVQFVKVRPACVKDLIRLVKHWKLTSFAPPSADNSNRRLPSSYTLELITIHVWERAGHPINFSMAQAFRAVLQNLVSYREICIAWFDNYERSWPVVQKILKRPRPVVLDPANPTNNLCETSNAWDEVAHVARHSLLKPLFHGLRTEECWKMPE</sequence>
<dbReference type="GO" id="GO:0005654">
    <property type="term" value="C:nucleoplasm"/>
    <property type="evidence" value="ECO:0000318"/>
    <property type="project" value="GO_Central"/>
</dbReference>
<accession>A0A9J7MGA8</accession>
<dbReference type="SUPFAM" id="SSF81631">
    <property type="entry name" value="PAP/OAS1 substrate-binding domain"/>
    <property type="match status" value="1"/>
</dbReference>
<keyword evidence="2" id="KW-0863">Zinc-finger</keyword>
<dbReference type="Pfam" id="PF10421">
    <property type="entry name" value="OAS1_C"/>
    <property type="match status" value="1"/>
</dbReference>
<evidence type="ECO:0000259" key="3">
    <source>
        <dbReference type="PROSITE" id="PS50157"/>
    </source>
</evidence>
<dbReference type="InterPro" id="IPR036236">
    <property type="entry name" value="Znf_C2H2_sf"/>
</dbReference>
<dbReference type="GO" id="GO:0016020">
    <property type="term" value="C:membrane"/>
    <property type="evidence" value="ECO:0000318"/>
    <property type="project" value="GO_Central"/>
</dbReference>
<dbReference type="PROSITE" id="PS50157">
    <property type="entry name" value="ZINC_FINGER_C2H2_2"/>
    <property type="match status" value="1"/>
</dbReference>
<dbReference type="GO" id="GO:0001730">
    <property type="term" value="F:2'-5'-oligoadenylate synthetase activity"/>
    <property type="evidence" value="ECO:0000318"/>
    <property type="project" value="GO_Central"/>
</dbReference>
<reference evidence="5" key="2">
    <citation type="submission" date="2025-08" db="UniProtKB">
        <authorList>
            <consortium name="RefSeq"/>
        </authorList>
    </citation>
    <scope>IDENTIFICATION</scope>
    <source>
        <strain evidence="5">S238N-H82</strain>
        <tissue evidence="5">Testes</tissue>
    </source>
</reference>
<dbReference type="SMART" id="SM00355">
    <property type="entry name" value="ZnF_C2H2"/>
    <property type="match status" value="3"/>
</dbReference>
<evidence type="ECO:0000313" key="5">
    <source>
        <dbReference type="RefSeq" id="XP_035700309.1"/>
    </source>
</evidence>
<dbReference type="OrthoDB" id="1885901at2759"/>
<dbReference type="OMA" id="TFNVCEN"/>
<evidence type="ECO:0000256" key="2">
    <source>
        <dbReference type="PROSITE-ProRule" id="PRU00042"/>
    </source>
</evidence>
<dbReference type="AlphaFoldDB" id="A0A9J7MGA8"/>
<dbReference type="GO" id="GO:0005829">
    <property type="term" value="C:cytosol"/>
    <property type="evidence" value="ECO:0000318"/>
    <property type="project" value="GO_Central"/>
</dbReference>
<dbReference type="GO" id="GO:0003725">
    <property type="term" value="F:double-stranded RNA binding"/>
    <property type="evidence" value="ECO:0000318"/>
    <property type="project" value="GO_Central"/>
</dbReference>
<dbReference type="Gene3D" id="1.10.1410.20">
    <property type="entry name" value="2'-5'-oligoadenylate synthetase 1, domain 2"/>
    <property type="match status" value="1"/>
</dbReference>
<dbReference type="Gene3D" id="3.30.460.10">
    <property type="entry name" value="Beta Polymerase, domain 2"/>
    <property type="match status" value="1"/>
</dbReference>
<dbReference type="PANTHER" id="PTHR11258:SF11">
    <property type="entry name" value="C2H2-TYPE DOMAIN-CONTAINING PROTEIN"/>
    <property type="match status" value="1"/>
</dbReference>
<dbReference type="Proteomes" id="UP000001554">
    <property type="component" value="Chromosome 16"/>
</dbReference>
<comment type="similarity">
    <text evidence="1">Belongs to the 2-5A synthase family.</text>
</comment>
<keyword evidence="4" id="KW-1185">Reference proteome</keyword>
<dbReference type="InterPro" id="IPR013087">
    <property type="entry name" value="Znf_C2H2_type"/>
</dbReference>
<dbReference type="SUPFAM" id="SSF57667">
    <property type="entry name" value="beta-beta-alpha zinc fingers"/>
    <property type="match status" value="1"/>
</dbReference>
<feature type="domain" description="C2H2-type" evidence="3">
    <location>
        <begin position="12"/>
        <end position="37"/>
    </location>
</feature>
<protein>
    <submittedName>
        <fullName evidence="5">2'-5'-oligoadenylate synthase 1-like</fullName>
    </submittedName>
</protein>
<dbReference type="PROSITE" id="PS00028">
    <property type="entry name" value="ZINC_FINGER_C2H2_1"/>
    <property type="match status" value="2"/>
</dbReference>
<gene>
    <name evidence="5" type="primary">LOC118432796</name>
</gene>
<evidence type="ECO:0000313" key="4">
    <source>
        <dbReference type="Proteomes" id="UP000001554"/>
    </source>
</evidence>
<organism evidence="4 5">
    <name type="scientific">Branchiostoma floridae</name>
    <name type="common">Florida lancelet</name>
    <name type="synonym">Amphioxus</name>
    <dbReference type="NCBI Taxonomy" id="7739"/>
    <lineage>
        <taxon>Eukaryota</taxon>
        <taxon>Metazoa</taxon>
        <taxon>Chordata</taxon>
        <taxon>Cephalochordata</taxon>
        <taxon>Leptocardii</taxon>
        <taxon>Amphioxiformes</taxon>
        <taxon>Branchiostomatidae</taxon>
        <taxon>Branchiostoma</taxon>
    </lineage>
</organism>
<keyword evidence="2" id="KW-0479">Metal-binding</keyword>
<dbReference type="Gene3D" id="3.30.160.60">
    <property type="entry name" value="Classic Zinc Finger"/>
    <property type="match status" value="1"/>
</dbReference>
<dbReference type="KEGG" id="bfo:118432796"/>
<dbReference type="GeneID" id="118432796"/>
<dbReference type="PROSITE" id="PS50152">
    <property type="entry name" value="25A_SYNTH_3"/>
    <property type="match status" value="1"/>
</dbReference>
<dbReference type="SUPFAM" id="SSF81301">
    <property type="entry name" value="Nucleotidyltransferase"/>
    <property type="match status" value="1"/>
</dbReference>
<proteinExistence type="inferred from homology"/>
<dbReference type="InterPro" id="IPR018952">
    <property type="entry name" value="2-5-oligoAdlate_synth_1_dom2/C"/>
</dbReference>
<dbReference type="InterPro" id="IPR043519">
    <property type="entry name" value="NT_sf"/>
</dbReference>
<dbReference type="GO" id="GO:0008270">
    <property type="term" value="F:zinc ion binding"/>
    <property type="evidence" value="ECO:0007669"/>
    <property type="project" value="UniProtKB-KW"/>
</dbReference>
<reference evidence="4" key="1">
    <citation type="journal article" date="2020" name="Nat. Ecol. Evol.">
        <title>Deeply conserved synteny resolves early events in vertebrate evolution.</title>
        <authorList>
            <person name="Simakov O."/>
            <person name="Marletaz F."/>
            <person name="Yue J.X."/>
            <person name="O'Connell B."/>
            <person name="Jenkins J."/>
            <person name="Brandt A."/>
            <person name="Calef R."/>
            <person name="Tung C.H."/>
            <person name="Huang T.K."/>
            <person name="Schmutz J."/>
            <person name="Satoh N."/>
            <person name="Yu J.K."/>
            <person name="Putnam N.H."/>
            <person name="Green R.E."/>
            <person name="Rokhsar D.S."/>
        </authorList>
    </citation>
    <scope>NUCLEOTIDE SEQUENCE [LARGE SCALE GENOMIC DNA]</scope>
    <source>
        <strain evidence="4">S238N-H82</strain>
    </source>
</reference>